<sequence>MKSSKNLIEQLKSLPYFSKKTIHELGKQFGLKNVSVDTYISRFLKRKEIIQLKKGLYVAADFFNKNRGDISYSFYLANILRTPSYVSSWKALQYYNLTTESIYTITSITPKVTRIYKTKAGTFAYHSVKKELFSDFSLVKGAPASPTGKFDFFIASPAKALFDLLYFKTHQFRGVRFEEIKKLVEEMRIDIEEMAKKDRTAFYTMIKKYLNYE</sequence>
<proteinExistence type="predicted"/>
<dbReference type="Proteomes" id="UP000230273">
    <property type="component" value="Unassembled WGS sequence"/>
</dbReference>
<dbReference type="EMBL" id="PCRP01000055">
    <property type="protein sequence ID" value="PIP23443.1"/>
    <property type="molecule type" value="Genomic_DNA"/>
</dbReference>
<name>A0A2G9YXK3_9BACT</name>
<gene>
    <name evidence="1" type="ORF">COX36_03360</name>
</gene>
<dbReference type="AlphaFoldDB" id="A0A2G9YXK3"/>
<comment type="caution">
    <text evidence="1">The sequence shown here is derived from an EMBL/GenBank/DDBJ whole genome shotgun (WGS) entry which is preliminary data.</text>
</comment>
<reference evidence="1 2" key="1">
    <citation type="submission" date="2017-09" db="EMBL/GenBank/DDBJ databases">
        <title>Depth-based differentiation of microbial function through sediment-hosted aquifers and enrichment of novel symbionts in the deep terrestrial subsurface.</title>
        <authorList>
            <person name="Probst A.J."/>
            <person name="Ladd B."/>
            <person name="Jarett J.K."/>
            <person name="Geller-Mcgrath D.E."/>
            <person name="Sieber C.M."/>
            <person name="Emerson J.B."/>
            <person name="Anantharaman K."/>
            <person name="Thomas B.C."/>
            <person name="Malmstrom R."/>
            <person name="Stieglmeier M."/>
            <person name="Klingl A."/>
            <person name="Woyke T."/>
            <person name="Ryan C.M."/>
            <person name="Banfield J.F."/>
        </authorList>
    </citation>
    <scope>NUCLEOTIDE SEQUENCE [LARGE SCALE GENOMIC DNA]</scope>
    <source>
        <strain evidence="1">CG23_combo_of_CG06-09_8_20_14_all_38_19</strain>
    </source>
</reference>
<evidence type="ECO:0008006" key="3">
    <source>
        <dbReference type="Google" id="ProtNLM"/>
    </source>
</evidence>
<organism evidence="1 2">
    <name type="scientific">Candidatus Nealsonbacteria bacterium CG23_combo_of_CG06-09_8_20_14_all_38_19</name>
    <dbReference type="NCBI Taxonomy" id="1974721"/>
    <lineage>
        <taxon>Bacteria</taxon>
        <taxon>Candidatus Nealsoniibacteriota</taxon>
    </lineage>
</organism>
<protein>
    <recommendedName>
        <fullName evidence="3">AbiEi antitoxin C-terminal domain-containing protein</fullName>
    </recommendedName>
</protein>
<evidence type="ECO:0000313" key="1">
    <source>
        <dbReference type="EMBL" id="PIP23443.1"/>
    </source>
</evidence>
<accession>A0A2G9YXK3</accession>
<evidence type="ECO:0000313" key="2">
    <source>
        <dbReference type="Proteomes" id="UP000230273"/>
    </source>
</evidence>